<reference evidence="2 3" key="1">
    <citation type="submission" date="2019-04" db="EMBL/GenBank/DDBJ databases">
        <authorList>
            <consortium name="Wellcome Sanger Institute Data Sharing"/>
        </authorList>
    </citation>
    <scope>NUCLEOTIDE SEQUENCE [LARGE SCALE GENOMIC DNA]</scope>
</reference>
<dbReference type="InterPro" id="IPR036179">
    <property type="entry name" value="Ig-like_dom_sf"/>
</dbReference>
<keyword evidence="3" id="KW-1185">Reference proteome</keyword>
<dbReference type="OrthoDB" id="10010359at2759"/>
<dbReference type="GeneTree" id="ENSGT00990000213513"/>
<dbReference type="SMART" id="SM00409">
    <property type="entry name" value="IG"/>
    <property type="match status" value="1"/>
</dbReference>
<dbReference type="Gene3D" id="2.60.40.10">
    <property type="entry name" value="Immunoglobulins"/>
    <property type="match status" value="1"/>
</dbReference>
<reference evidence="2" key="2">
    <citation type="submission" date="2025-08" db="UniProtKB">
        <authorList>
            <consortium name="Ensembl"/>
        </authorList>
    </citation>
    <scope>IDENTIFICATION</scope>
</reference>
<evidence type="ECO:0000313" key="3">
    <source>
        <dbReference type="Proteomes" id="UP000694397"/>
    </source>
</evidence>
<name>A0A8C9V4T7_SCLFO</name>
<dbReference type="InterPro" id="IPR003599">
    <property type="entry name" value="Ig_sub"/>
</dbReference>
<dbReference type="SUPFAM" id="SSF48726">
    <property type="entry name" value="Immunoglobulin"/>
    <property type="match status" value="1"/>
</dbReference>
<dbReference type="Ensembl" id="ENSSFOT00015025002.2">
    <property type="protein sequence ID" value="ENSSFOP00015024734.2"/>
    <property type="gene ID" value="ENSSFOG00015015911.2"/>
</dbReference>
<accession>A0A8C9V4T7</accession>
<dbReference type="AlphaFoldDB" id="A0A8C9V4T7"/>
<evidence type="ECO:0000313" key="2">
    <source>
        <dbReference type="Ensembl" id="ENSSFOP00015024734.2"/>
    </source>
</evidence>
<evidence type="ECO:0000259" key="1">
    <source>
        <dbReference type="SMART" id="SM00409"/>
    </source>
</evidence>
<organism evidence="2 3">
    <name type="scientific">Scleropages formosus</name>
    <name type="common">Asian bonytongue</name>
    <name type="synonym">Osteoglossum formosum</name>
    <dbReference type="NCBI Taxonomy" id="113540"/>
    <lineage>
        <taxon>Eukaryota</taxon>
        <taxon>Metazoa</taxon>
        <taxon>Chordata</taxon>
        <taxon>Craniata</taxon>
        <taxon>Vertebrata</taxon>
        <taxon>Euteleostomi</taxon>
        <taxon>Actinopterygii</taxon>
        <taxon>Neopterygii</taxon>
        <taxon>Teleostei</taxon>
        <taxon>Osteoglossocephala</taxon>
        <taxon>Osteoglossomorpha</taxon>
        <taxon>Osteoglossiformes</taxon>
        <taxon>Osteoglossidae</taxon>
        <taxon>Scleropages</taxon>
    </lineage>
</organism>
<feature type="domain" description="Immunoglobulin" evidence="1">
    <location>
        <begin position="24"/>
        <end position="116"/>
    </location>
</feature>
<sequence length="160" mass="18383">MIVKCVLSCSTCAGSLICECAADVEKRAVKLGDNVTLHCSCIHSEETLWFGQQSDQTNGSFAVKNFFQSYIAEFNKENNSISLNILNIRASDLGLFYCLTTNFTVKIMCIGNLSVFQLRTKKKHKTYKFVEVRHAIRYYGELYALYNFISKQMYYLLLYK</sequence>
<dbReference type="Proteomes" id="UP000694397">
    <property type="component" value="Chromosome 19"/>
</dbReference>
<protein>
    <recommendedName>
        <fullName evidence="1">Immunoglobulin domain-containing protein</fullName>
    </recommendedName>
</protein>
<proteinExistence type="predicted"/>
<reference evidence="2" key="3">
    <citation type="submission" date="2025-09" db="UniProtKB">
        <authorList>
            <consortium name="Ensembl"/>
        </authorList>
    </citation>
    <scope>IDENTIFICATION</scope>
</reference>
<dbReference type="InterPro" id="IPR013783">
    <property type="entry name" value="Ig-like_fold"/>
</dbReference>